<keyword evidence="6" id="KW-0998">Cell outer membrane</keyword>
<dbReference type="Gene3D" id="1.20.1600.10">
    <property type="entry name" value="Outer membrane efflux proteins (OEP)"/>
    <property type="match status" value="1"/>
</dbReference>
<proteinExistence type="predicted"/>
<comment type="subcellular location">
    <subcellularLocation>
        <location evidence="1">Cell outer membrane</location>
    </subcellularLocation>
</comment>
<keyword evidence="4" id="KW-0812">Transmembrane</keyword>
<comment type="caution">
    <text evidence="7">The sequence shown here is derived from an EMBL/GenBank/DDBJ whole genome shotgun (WGS) entry which is preliminary data.</text>
</comment>
<dbReference type="Pfam" id="PF02321">
    <property type="entry name" value="OEP"/>
    <property type="match status" value="1"/>
</dbReference>
<dbReference type="GO" id="GO:1990281">
    <property type="term" value="C:efflux pump complex"/>
    <property type="evidence" value="ECO:0007669"/>
    <property type="project" value="TreeGrafter"/>
</dbReference>
<evidence type="ECO:0000256" key="5">
    <source>
        <dbReference type="ARBA" id="ARBA00023136"/>
    </source>
</evidence>
<evidence type="ECO:0000256" key="1">
    <source>
        <dbReference type="ARBA" id="ARBA00004442"/>
    </source>
</evidence>
<evidence type="ECO:0000256" key="2">
    <source>
        <dbReference type="ARBA" id="ARBA00022448"/>
    </source>
</evidence>
<reference evidence="7" key="1">
    <citation type="submission" date="2019-03" db="EMBL/GenBank/DDBJ databases">
        <title>Single cell metagenomics reveals metabolic interactions within the superorganism composed of flagellate Streblomastix strix and complex community of Bacteroidetes bacteria on its surface.</title>
        <authorList>
            <person name="Treitli S.C."/>
            <person name="Kolisko M."/>
            <person name="Husnik F."/>
            <person name="Keeling P."/>
            <person name="Hampl V."/>
        </authorList>
    </citation>
    <scope>NUCLEOTIDE SEQUENCE</scope>
    <source>
        <strain evidence="7">STM</strain>
    </source>
</reference>
<keyword evidence="3" id="KW-1134">Transmembrane beta strand</keyword>
<dbReference type="InterPro" id="IPR003423">
    <property type="entry name" value="OMP_efflux"/>
</dbReference>
<protein>
    <recommendedName>
        <fullName evidence="8">Outer membrane efflux protein BepC</fullName>
    </recommendedName>
</protein>
<evidence type="ECO:0000256" key="4">
    <source>
        <dbReference type="ARBA" id="ARBA00022692"/>
    </source>
</evidence>
<dbReference type="AlphaFoldDB" id="A0A5J4S8Z2"/>
<name>A0A5J4S8Z2_9ZZZZ</name>
<dbReference type="GO" id="GO:0015562">
    <property type="term" value="F:efflux transmembrane transporter activity"/>
    <property type="evidence" value="ECO:0007669"/>
    <property type="project" value="InterPro"/>
</dbReference>
<evidence type="ECO:0000256" key="3">
    <source>
        <dbReference type="ARBA" id="ARBA00022452"/>
    </source>
</evidence>
<dbReference type="GO" id="GO:0015288">
    <property type="term" value="F:porin activity"/>
    <property type="evidence" value="ECO:0007669"/>
    <property type="project" value="TreeGrafter"/>
</dbReference>
<dbReference type="PANTHER" id="PTHR30026:SF23">
    <property type="entry name" value="TO APRF-PUTATIVE OUTER MEMBRANE EFFLUX PROTEIN OR SECRETED ALKALINE PHOSPHATASE-RELATED"/>
    <property type="match status" value="1"/>
</dbReference>
<dbReference type="InterPro" id="IPR051906">
    <property type="entry name" value="TolC-like"/>
</dbReference>
<dbReference type="EMBL" id="SNRY01000342">
    <property type="protein sequence ID" value="KAA6342152.1"/>
    <property type="molecule type" value="Genomic_DNA"/>
</dbReference>
<dbReference type="GO" id="GO:0009279">
    <property type="term" value="C:cell outer membrane"/>
    <property type="evidence" value="ECO:0007669"/>
    <property type="project" value="UniProtKB-SubCell"/>
</dbReference>
<evidence type="ECO:0000313" key="7">
    <source>
        <dbReference type="EMBL" id="KAA6342152.1"/>
    </source>
</evidence>
<keyword evidence="5" id="KW-0472">Membrane</keyword>
<sequence>MNKISLFIMLLCVALCSTGTFAQVETRRASSLLSIDEMFALADQNSKSLRHYATGINEAHEAVNVAKNARLPEIDASLSFNYLGDGYLLDRDFSNGRIAPIPHFGNNFALEVSQVIYASGAISNSIAIAKLQEENARLGLETSRNKIRFRLVGDYLDLFKQQNLLQVYEKNIEQTKQVLKDIQAKGNEGIVLKNDITRYELLLSNLELARTQIQNTVTILNNNLTTILGLPDDVRIEPQIPNVGALHATPLQPDLSVENSPELKQLSLAAQLTQHQDKIIKSERLPKLALFAGNHFDGPITIEVPPINKNLNYWYVGVGVNYKLSSVYTTNKAANQHKFAIQCTREQYADAKEQTELAIKAAFIKYLETYEQLKTQQKSVELAEQNYAVVSNRYKNDMALITDMLDASNAQLDAEVQLSNSQINIIFNYYKLLYISGTL</sequence>
<dbReference type="PANTHER" id="PTHR30026">
    <property type="entry name" value="OUTER MEMBRANE PROTEIN TOLC"/>
    <property type="match status" value="1"/>
</dbReference>
<evidence type="ECO:0008006" key="8">
    <source>
        <dbReference type="Google" id="ProtNLM"/>
    </source>
</evidence>
<evidence type="ECO:0000256" key="6">
    <source>
        <dbReference type="ARBA" id="ARBA00023237"/>
    </source>
</evidence>
<organism evidence="7">
    <name type="scientific">termite gut metagenome</name>
    <dbReference type="NCBI Taxonomy" id="433724"/>
    <lineage>
        <taxon>unclassified sequences</taxon>
        <taxon>metagenomes</taxon>
        <taxon>organismal metagenomes</taxon>
    </lineage>
</organism>
<keyword evidence="2" id="KW-0813">Transport</keyword>
<gene>
    <name evidence="7" type="ORF">EZS27_010077</name>
</gene>
<accession>A0A5J4S8Z2</accession>
<dbReference type="SUPFAM" id="SSF56954">
    <property type="entry name" value="Outer membrane efflux proteins (OEP)"/>
    <property type="match status" value="1"/>
</dbReference>